<organism evidence="1">
    <name type="scientific">uncultured Caudovirales phage</name>
    <dbReference type="NCBI Taxonomy" id="2100421"/>
    <lineage>
        <taxon>Viruses</taxon>
        <taxon>Duplodnaviria</taxon>
        <taxon>Heunggongvirae</taxon>
        <taxon>Uroviricota</taxon>
        <taxon>Caudoviricetes</taxon>
        <taxon>Peduoviridae</taxon>
        <taxon>Maltschvirus</taxon>
        <taxon>Maltschvirus maltsch</taxon>
    </lineage>
</organism>
<accession>A0A6J5LFZ6</accession>
<reference evidence="1" key="1">
    <citation type="submission" date="2020-04" db="EMBL/GenBank/DDBJ databases">
        <authorList>
            <person name="Chiriac C."/>
            <person name="Salcher M."/>
            <person name="Ghai R."/>
            <person name="Kavagutti S V."/>
        </authorList>
    </citation>
    <scope>NUCLEOTIDE SEQUENCE</scope>
</reference>
<name>A0A6J5LFZ6_9CAUD</name>
<dbReference type="EMBL" id="LR796257">
    <property type="protein sequence ID" value="CAB4132046.1"/>
    <property type="molecule type" value="Genomic_DNA"/>
</dbReference>
<gene>
    <name evidence="1" type="ORF">UFOVP136_21</name>
</gene>
<proteinExistence type="predicted"/>
<evidence type="ECO:0000313" key="1">
    <source>
        <dbReference type="EMBL" id="CAB4132046.1"/>
    </source>
</evidence>
<protein>
    <submittedName>
        <fullName evidence="1">Uncharacterized protein</fullName>
    </submittedName>
</protein>
<sequence length="92" mass="10249">MTQIIVDLPDDIDIDVNELDMLMMQIAYYEGLMISINIPLKHEATHEEEVQAKIINNNFALDGIATGEVTMVLDITRAETGETEQVTLTGQV</sequence>